<name>A0A0A1H115_9MICO</name>
<dbReference type="BioCyc" id="MetaCyc:MONOMER-19187"/>
<evidence type="ECO:0000313" key="2">
    <source>
        <dbReference type="EMBL" id="BAP86935.1"/>
    </source>
</evidence>
<dbReference type="PROSITE" id="PS00571">
    <property type="entry name" value="AMIDASES"/>
    <property type="match status" value="1"/>
</dbReference>
<dbReference type="SUPFAM" id="SSF75304">
    <property type="entry name" value="Amidase signature (AS) enzymes"/>
    <property type="match status" value="1"/>
</dbReference>
<accession>A0A0A1H115</accession>
<organism evidence="2">
    <name type="scientific">Microbacterium hydrocarbonoxydans</name>
    <dbReference type="NCBI Taxonomy" id="273678"/>
    <lineage>
        <taxon>Bacteria</taxon>
        <taxon>Bacillati</taxon>
        <taxon>Actinomycetota</taxon>
        <taxon>Actinomycetes</taxon>
        <taxon>Micrococcales</taxon>
        <taxon>Microbacteriaceae</taxon>
        <taxon>Microbacterium</taxon>
    </lineage>
</organism>
<dbReference type="InterPro" id="IPR052739">
    <property type="entry name" value="FAAH2"/>
</dbReference>
<protein>
    <submittedName>
        <fullName evidence="2">Hydrazidase</fullName>
    </submittedName>
</protein>
<gene>
    <name evidence="2" type="primary">hydA</name>
</gene>
<dbReference type="EMBL" id="LC005743">
    <property type="protein sequence ID" value="BAP86935.1"/>
    <property type="molecule type" value="Genomic_DNA"/>
</dbReference>
<proteinExistence type="predicted"/>
<feature type="domain" description="Amidase" evidence="1">
    <location>
        <begin position="26"/>
        <end position="439"/>
    </location>
</feature>
<dbReference type="AlphaFoldDB" id="A0A0A1H115"/>
<dbReference type="InterPro" id="IPR023631">
    <property type="entry name" value="Amidase_dom"/>
</dbReference>
<dbReference type="GO" id="GO:0012505">
    <property type="term" value="C:endomembrane system"/>
    <property type="evidence" value="ECO:0007669"/>
    <property type="project" value="TreeGrafter"/>
</dbReference>
<evidence type="ECO:0000259" key="1">
    <source>
        <dbReference type="Pfam" id="PF01425"/>
    </source>
</evidence>
<sequence length="460" mass="49288">MAQETTRLTATEIRARISEGAASREEVVHEHLDRIDEFNALTNSFVELRADQVLEEARAADREFGSTLGGPLDGVPLSIKDSYSVAGLHRTDGLPVNADVLDAQDDVATARLRAAGGLVLGHAGIPDLCIRWNSVSGLYGAVRNPRDLSRTAGGSSGGDAANVAAGFATIGLGGDLGGSIRVPASWCGVYGFRTGPGRIPDANPNGGRSRNVVMELMAQIGPIARSIDDIELAFRIMTGVDRRDTMSSPLGLIEPIEAPRVAVLRHETGAVLDSSVEEQLDATIEMLRAEGYVVEENVLPDLHRAPEVWAEIVGTELIHRVLPEVAELVIASERMHIVDMFGAYELGADVGAYLTALEERSSIQMTVAALMERYQLILAPVAGMPAPPLDFDDHIGREASIALFDQMRCVPWVNLLGLPSLALPNGIQLVGRKHDELTILAAGRAYERRAPRVEIATPAI</sequence>
<dbReference type="InterPro" id="IPR020556">
    <property type="entry name" value="Amidase_CS"/>
</dbReference>
<reference evidence="2" key="1">
    <citation type="submission" date="2014-10" db="EMBL/GenBank/DDBJ databases">
        <title>Hydrazidase: A novel amidase enzyme that hydrolyzes acyl hydrazides.</title>
        <authorList>
            <person name="Oinuma K."/>
            <person name="Takuwa A."/>
            <person name="Taniyama K."/>
            <person name="Doi Y."/>
            <person name="Takaya N."/>
        </authorList>
    </citation>
    <scope>NUCLEOTIDE SEQUENCE</scope>
    <source>
        <strain evidence="2">HM58-2</strain>
    </source>
</reference>
<dbReference type="Pfam" id="PF01425">
    <property type="entry name" value="Amidase"/>
    <property type="match status" value="1"/>
</dbReference>
<dbReference type="PANTHER" id="PTHR43372">
    <property type="entry name" value="FATTY-ACID AMIDE HYDROLASE"/>
    <property type="match status" value="1"/>
</dbReference>
<dbReference type="Gene3D" id="3.90.1300.10">
    <property type="entry name" value="Amidase signature (AS) domain"/>
    <property type="match status" value="1"/>
</dbReference>
<dbReference type="InterPro" id="IPR036928">
    <property type="entry name" value="AS_sf"/>
</dbReference>
<dbReference type="PANTHER" id="PTHR43372:SF4">
    <property type="entry name" value="FATTY-ACID AMIDE HYDROLASE 2"/>
    <property type="match status" value="1"/>
</dbReference>